<evidence type="ECO:0000313" key="3">
    <source>
        <dbReference type="EMBL" id="CAF1277514.1"/>
    </source>
</evidence>
<protein>
    <submittedName>
        <fullName evidence="3">Uncharacterized protein</fullName>
    </submittedName>
</protein>
<evidence type="ECO:0000256" key="1">
    <source>
        <dbReference type="SAM" id="MobiDB-lite"/>
    </source>
</evidence>
<feature type="compositionally biased region" description="Acidic residues" evidence="1">
    <location>
        <begin position="75"/>
        <end position="86"/>
    </location>
</feature>
<evidence type="ECO:0000313" key="5">
    <source>
        <dbReference type="Proteomes" id="UP000663877"/>
    </source>
</evidence>
<proteinExistence type="predicted"/>
<dbReference type="EMBL" id="CAJNOM010000106">
    <property type="protein sequence ID" value="CAF1061296.1"/>
    <property type="molecule type" value="Genomic_DNA"/>
</dbReference>
<sequence length="437" mass="49214">MPLNTLSMAHLSYLTIDSTDVPNDTLERLRNITQMFSGRVDEHQQLQKVERFTPSEKIKNTFQKFQDIGLSNGQLEDEDNDDDDNNNDTNSQLDGIIRSKRIKKPAKEHIPYHEMAEVKDKFEKGLIDSNKPRVEKRLDVRVQSGLTSSKKQAFEQGEFEQETEPHINKIQIETDLVAGLTSSKKQAFQQQQMENGTNTMNKTIITERDALVGVATAKKAKFESGQLSDRPRISICPDEIANIVGAGLAQAKRSELLSKIDAEQQIQRSSDRFIDIDAEQGLATTRRDQLASLANSEFKSTEKSIDVTAGLATAIKEQYIADASKATSKISVPMDDIQSGMTKNRTTAFEKLDETTVKRTVDIDSEFRERGVAKERVAMFKNLENGTQSSTTTNGSGDTKIRIDAFRWHVNMCQPINGTLLKRKHPKIVGFRIFLWD</sequence>
<dbReference type="AlphaFoldDB" id="A0A815C311"/>
<gene>
    <name evidence="3" type="ORF">BJG266_LOCUS31012</name>
    <name evidence="2" type="ORF">QVE165_LOCUS18170</name>
</gene>
<feature type="region of interest" description="Disordered" evidence="1">
    <location>
        <begin position="72"/>
        <end position="97"/>
    </location>
</feature>
<dbReference type="Proteomes" id="UP000663877">
    <property type="component" value="Unassembled WGS sequence"/>
</dbReference>
<keyword evidence="4" id="KW-1185">Reference proteome</keyword>
<evidence type="ECO:0000313" key="2">
    <source>
        <dbReference type="EMBL" id="CAF1061296.1"/>
    </source>
</evidence>
<organism evidence="3 5">
    <name type="scientific">Adineta steineri</name>
    <dbReference type="NCBI Taxonomy" id="433720"/>
    <lineage>
        <taxon>Eukaryota</taxon>
        <taxon>Metazoa</taxon>
        <taxon>Spiralia</taxon>
        <taxon>Gnathifera</taxon>
        <taxon>Rotifera</taxon>
        <taxon>Eurotatoria</taxon>
        <taxon>Bdelloidea</taxon>
        <taxon>Adinetida</taxon>
        <taxon>Adinetidae</taxon>
        <taxon>Adineta</taxon>
    </lineage>
</organism>
<comment type="caution">
    <text evidence="3">The sequence shown here is derived from an EMBL/GenBank/DDBJ whole genome shotgun (WGS) entry which is preliminary data.</text>
</comment>
<name>A0A815C311_9BILA</name>
<dbReference type="EMBL" id="CAJNOI010000432">
    <property type="protein sequence ID" value="CAF1277514.1"/>
    <property type="molecule type" value="Genomic_DNA"/>
</dbReference>
<dbReference type="OrthoDB" id="6129702at2759"/>
<dbReference type="Proteomes" id="UP000663832">
    <property type="component" value="Unassembled WGS sequence"/>
</dbReference>
<reference evidence="3" key="1">
    <citation type="submission" date="2021-02" db="EMBL/GenBank/DDBJ databases">
        <authorList>
            <person name="Nowell W R."/>
        </authorList>
    </citation>
    <scope>NUCLEOTIDE SEQUENCE</scope>
</reference>
<evidence type="ECO:0000313" key="4">
    <source>
        <dbReference type="Proteomes" id="UP000663832"/>
    </source>
</evidence>
<accession>A0A815C311</accession>